<organism evidence="1 2">
    <name type="scientific">Moniliophthora roreri</name>
    <name type="common">Frosty pod rot fungus</name>
    <name type="synonym">Monilia roreri</name>
    <dbReference type="NCBI Taxonomy" id="221103"/>
    <lineage>
        <taxon>Eukaryota</taxon>
        <taxon>Fungi</taxon>
        <taxon>Dikarya</taxon>
        <taxon>Basidiomycota</taxon>
        <taxon>Agaricomycotina</taxon>
        <taxon>Agaricomycetes</taxon>
        <taxon>Agaricomycetidae</taxon>
        <taxon>Agaricales</taxon>
        <taxon>Marasmiineae</taxon>
        <taxon>Marasmiaceae</taxon>
        <taxon>Moniliophthora</taxon>
    </lineage>
</organism>
<accession>A0A0W0GC83</accession>
<name>A0A0W0GC83_MONRR</name>
<evidence type="ECO:0000313" key="1">
    <source>
        <dbReference type="EMBL" id="KTB46147.1"/>
    </source>
</evidence>
<dbReference type="EMBL" id="LATX01000478">
    <property type="protein sequence ID" value="KTB46147.1"/>
    <property type="molecule type" value="Genomic_DNA"/>
</dbReference>
<dbReference type="AlphaFoldDB" id="A0A0W0GC83"/>
<protein>
    <submittedName>
        <fullName evidence="1">Uncharacterized protein</fullName>
    </submittedName>
</protein>
<dbReference type="Proteomes" id="UP000054988">
    <property type="component" value="Unassembled WGS sequence"/>
</dbReference>
<sequence length="25" mass="2700">MGSLGPSKSFPVLKPLGYCILHLEI</sequence>
<comment type="caution">
    <text evidence="1">The sequence shown here is derived from an EMBL/GenBank/DDBJ whole genome shotgun (WGS) entry which is preliminary data.</text>
</comment>
<reference evidence="1 2" key="1">
    <citation type="submission" date="2015-12" db="EMBL/GenBank/DDBJ databases">
        <title>Draft genome sequence of Moniliophthora roreri, the causal agent of frosty pod rot of cacao.</title>
        <authorList>
            <person name="Aime M.C."/>
            <person name="Diaz-Valderrama J.R."/>
            <person name="Kijpornyongpan T."/>
            <person name="Phillips-Mora W."/>
        </authorList>
    </citation>
    <scope>NUCLEOTIDE SEQUENCE [LARGE SCALE GENOMIC DNA]</scope>
    <source>
        <strain evidence="1 2">MCA 2952</strain>
    </source>
</reference>
<proteinExistence type="predicted"/>
<gene>
    <name evidence="1" type="ORF">WG66_1276</name>
</gene>
<evidence type="ECO:0000313" key="2">
    <source>
        <dbReference type="Proteomes" id="UP000054988"/>
    </source>
</evidence>